<organism evidence="2 3">
    <name type="scientific">Dongia mobilis</name>
    <dbReference type="NCBI Taxonomy" id="578943"/>
    <lineage>
        <taxon>Bacteria</taxon>
        <taxon>Pseudomonadati</taxon>
        <taxon>Pseudomonadota</taxon>
        <taxon>Alphaproteobacteria</taxon>
        <taxon>Rhodospirillales</taxon>
        <taxon>Dongiaceae</taxon>
        <taxon>Dongia</taxon>
    </lineage>
</organism>
<sequence>MSRQENEQKALDLVAGRKPETTAAKPVKKGLGAVETMGILLWLLVIVAGGGAAAYFFVLAPK</sequence>
<reference evidence="2 3" key="1">
    <citation type="submission" date="2019-03" db="EMBL/GenBank/DDBJ databases">
        <title>Genomic Encyclopedia of Type Strains, Phase III (KMG-III): the genomes of soil and plant-associated and newly described type strains.</title>
        <authorList>
            <person name="Whitman W."/>
        </authorList>
    </citation>
    <scope>NUCLEOTIDE SEQUENCE [LARGE SCALE GENOMIC DNA]</scope>
    <source>
        <strain evidence="2 3">CGMCC 1.7660</strain>
    </source>
</reference>
<gene>
    <name evidence="2" type="ORF">A8950_0977</name>
</gene>
<keyword evidence="1" id="KW-0812">Transmembrane</keyword>
<feature type="transmembrane region" description="Helical" evidence="1">
    <location>
        <begin position="39"/>
        <end position="60"/>
    </location>
</feature>
<proteinExistence type="predicted"/>
<dbReference type="AlphaFoldDB" id="A0A4R6WWK5"/>
<keyword evidence="3" id="KW-1185">Reference proteome</keyword>
<evidence type="ECO:0000256" key="1">
    <source>
        <dbReference type="SAM" id="Phobius"/>
    </source>
</evidence>
<dbReference type="EMBL" id="SNYW01000006">
    <property type="protein sequence ID" value="TDQ84424.1"/>
    <property type="molecule type" value="Genomic_DNA"/>
</dbReference>
<keyword evidence="1" id="KW-0472">Membrane</keyword>
<keyword evidence="1" id="KW-1133">Transmembrane helix</keyword>
<evidence type="ECO:0000313" key="3">
    <source>
        <dbReference type="Proteomes" id="UP000295783"/>
    </source>
</evidence>
<comment type="caution">
    <text evidence="2">The sequence shown here is derived from an EMBL/GenBank/DDBJ whole genome shotgun (WGS) entry which is preliminary data.</text>
</comment>
<evidence type="ECO:0000313" key="2">
    <source>
        <dbReference type="EMBL" id="TDQ84424.1"/>
    </source>
</evidence>
<accession>A0A4R6WWK5</accession>
<protein>
    <submittedName>
        <fullName evidence="2">Uncharacterized protein</fullName>
    </submittedName>
</protein>
<dbReference type="RefSeq" id="WP_133612447.1">
    <property type="nucleotide sequence ID" value="NZ_SNYW01000006.1"/>
</dbReference>
<dbReference type="Proteomes" id="UP000295783">
    <property type="component" value="Unassembled WGS sequence"/>
</dbReference>
<name>A0A4R6WWK5_9PROT</name>